<dbReference type="OrthoDB" id="7857348at2"/>
<proteinExistence type="predicted"/>
<evidence type="ECO:0000313" key="2">
    <source>
        <dbReference type="Proteomes" id="UP000220836"/>
    </source>
</evidence>
<evidence type="ECO:0000313" key="1">
    <source>
        <dbReference type="EMBL" id="SMX37846.1"/>
    </source>
</evidence>
<reference evidence="1 2" key="1">
    <citation type="submission" date="2017-05" db="EMBL/GenBank/DDBJ databases">
        <authorList>
            <person name="Song R."/>
            <person name="Chenine A.L."/>
            <person name="Ruprecht R.M."/>
        </authorList>
    </citation>
    <scope>NUCLEOTIDE SEQUENCE [LARGE SCALE GENOMIC DNA]</scope>
    <source>
        <strain evidence="1 2">CECT 8663</strain>
    </source>
</reference>
<dbReference type="EMBL" id="FXYH01000003">
    <property type="protein sequence ID" value="SMX37846.1"/>
    <property type="molecule type" value="Genomic_DNA"/>
</dbReference>
<dbReference type="AlphaFoldDB" id="A0A238K7B4"/>
<dbReference type="Proteomes" id="UP000220836">
    <property type="component" value="Unassembled WGS sequence"/>
</dbReference>
<organism evidence="1 2">
    <name type="scientific">Pelagimonas varians</name>
    <dbReference type="NCBI Taxonomy" id="696760"/>
    <lineage>
        <taxon>Bacteria</taxon>
        <taxon>Pseudomonadati</taxon>
        <taxon>Pseudomonadota</taxon>
        <taxon>Alphaproteobacteria</taxon>
        <taxon>Rhodobacterales</taxon>
        <taxon>Roseobacteraceae</taxon>
        <taxon>Pelagimonas</taxon>
    </lineage>
</organism>
<sequence length="148" mass="16603">MPKDRACANDQPHPVSMFENNQVSGLALCGSNVFSDHMEEVEALRSRQAAYLDSLPDNECDAISEAWTLLHSDGEEYPEGFEEALHLSHALDALVKDGDLDTEGRTRDAALYISYRVTFALHRTAEQLDHISQILSKPARHKNSQRRP</sequence>
<accession>A0A238K7B4</accession>
<protein>
    <submittedName>
        <fullName evidence="1">Uncharacterized protein</fullName>
    </submittedName>
</protein>
<gene>
    <name evidence="1" type="ORF">PEV8663_01219</name>
</gene>
<dbReference type="RefSeq" id="WP_097803719.1">
    <property type="nucleotide sequence ID" value="NZ_FXYH01000003.1"/>
</dbReference>
<name>A0A238K7B4_9RHOB</name>
<keyword evidence="2" id="KW-1185">Reference proteome</keyword>